<dbReference type="OMA" id="FVGFDYH"/>
<dbReference type="EnsemblMetazoa" id="CapteT222527">
    <property type="protein sequence ID" value="CapteP222527"/>
    <property type="gene ID" value="CapteG222527"/>
</dbReference>
<proteinExistence type="predicted"/>
<dbReference type="PANTHER" id="PTHR45128:SF1">
    <property type="entry name" value="S-ADENOSYLMETHIONINE-DEPENDENT METHYLTRANSFERASE RV2258C"/>
    <property type="match status" value="1"/>
</dbReference>
<feature type="domain" description="Methyltransferase" evidence="2">
    <location>
        <begin position="170"/>
        <end position="301"/>
    </location>
</feature>
<dbReference type="PANTHER" id="PTHR45128">
    <property type="entry name" value="METHYLTRANSFERASE TYPE 11"/>
    <property type="match status" value="1"/>
</dbReference>
<protein>
    <submittedName>
        <fullName evidence="4 5">Uncharacterized protein</fullName>
    </submittedName>
</protein>
<feature type="domain" description="S-adenosylmethionine-dependent methyltransferase Rv2258c-like winged HTH" evidence="3">
    <location>
        <begin position="23"/>
        <end position="97"/>
    </location>
</feature>
<dbReference type="InterPro" id="IPR048711">
    <property type="entry name" value="WHD_Rv2258c"/>
</dbReference>
<reference evidence="6" key="1">
    <citation type="submission" date="2012-12" db="EMBL/GenBank/DDBJ databases">
        <authorList>
            <person name="Hellsten U."/>
            <person name="Grimwood J."/>
            <person name="Chapman J.A."/>
            <person name="Shapiro H."/>
            <person name="Aerts A."/>
            <person name="Otillar R.P."/>
            <person name="Terry A.Y."/>
            <person name="Boore J.L."/>
            <person name="Simakov O."/>
            <person name="Marletaz F."/>
            <person name="Cho S.-J."/>
            <person name="Edsinger-Gonzales E."/>
            <person name="Havlak P."/>
            <person name="Kuo D.-H."/>
            <person name="Larsson T."/>
            <person name="Lv J."/>
            <person name="Arendt D."/>
            <person name="Savage R."/>
            <person name="Osoegawa K."/>
            <person name="de Jong P."/>
            <person name="Lindberg D.R."/>
            <person name="Seaver E.C."/>
            <person name="Weisblat D.A."/>
            <person name="Putnam N.H."/>
            <person name="Grigoriev I.V."/>
            <person name="Rokhsar D.S."/>
        </authorList>
    </citation>
    <scope>NUCLEOTIDE SEQUENCE</scope>
    <source>
        <strain evidence="6">I ESC-2004</strain>
    </source>
</reference>
<keyword evidence="6" id="KW-1185">Reference proteome</keyword>
<gene>
    <name evidence="4" type="ORF">CAPTEDRAFT_222527</name>
</gene>
<dbReference type="STRING" id="283909.R7VH34"/>
<evidence type="ECO:0000256" key="1">
    <source>
        <dbReference type="SAM" id="MobiDB-lite"/>
    </source>
</evidence>
<accession>R7VH34</accession>
<dbReference type="SUPFAM" id="SSF53335">
    <property type="entry name" value="S-adenosyl-L-methionine-dependent methyltransferases"/>
    <property type="match status" value="1"/>
</dbReference>
<dbReference type="EMBL" id="KB292234">
    <property type="protein sequence ID" value="ELU17924.1"/>
    <property type="molecule type" value="Genomic_DNA"/>
</dbReference>
<organism evidence="4">
    <name type="scientific">Capitella teleta</name>
    <name type="common">Polychaete worm</name>
    <dbReference type="NCBI Taxonomy" id="283909"/>
    <lineage>
        <taxon>Eukaryota</taxon>
        <taxon>Metazoa</taxon>
        <taxon>Spiralia</taxon>
        <taxon>Lophotrochozoa</taxon>
        <taxon>Annelida</taxon>
        <taxon>Polychaeta</taxon>
        <taxon>Sedentaria</taxon>
        <taxon>Scolecida</taxon>
        <taxon>Capitellidae</taxon>
        <taxon>Capitella</taxon>
    </lineage>
</organism>
<dbReference type="Gene3D" id="3.40.50.150">
    <property type="entry name" value="Vaccinia Virus protein VP39"/>
    <property type="match status" value="1"/>
</dbReference>
<dbReference type="EMBL" id="AMQN01003926">
    <property type="status" value="NOT_ANNOTATED_CDS"/>
    <property type="molecule type" value="Genomic_DNA"/>
</dbReference>
<dbReference type="OrthoDB" id="565050at2759"/>
<feature type="region of interest" description="Disordered" evidence="1">
    <location>
        <begin position="308"/>
        <end position="348"/>
    </location>
</feature>
<evidence type="ECO:0000313" key="5">
    <source>
        <dbReference type="EnsemblMetazoa" id="CapteP222527"/>
    </source>
</evidence>
<sequence>MATDVKGDRAFYDRIQSIVHDASINTGLALGSQLGLFKAITQLKQPFTPEDLAKASDCKTLYIRQWLLLLTASDIIEMVDSEAKTFRLAPERFAALTSQLSAVQHSSPYVAFYSSKVPELTKVFQTDGPKSVSDWGYMTELWQKGRKTVFETILKPIIRQIPGLEEKLEVGARVLDMGCNRGVLCYLIADFYPKCVITGADPDKDAIEAAWKDVQTSGSKINFEVQNAMKLPEDWSNQFDYVITVNALHHFEDAAKGMGEIFRVLKPLGWFSGIEFNIDADVSRMVKQKGSVAHYCFELLMKGKHAPSDEFDHKMEGDHHHGDGGHHHGDEGHHHGDGGHHHHHHGPTDFQRMTKAIEDGGFKDVKKLEIPQVEFMEEIHLHAQKL</sequence>
<dbReference type="InterPro" id="IPR053173">
    <property type="entry name" value="SAM-binding_MTase"/>
</dbReference>
<feature type="compositionally biased region" description="Basic and acidic residues" evidence="1">
    <location>
        <begin position="308"/>
        <end position="339"/>
    </location>
</feature>
<reference evidence="4 6" key="2">
    <citation type="journal article" date="2013" name="Nature">
        <title>Insights into bilaterian evolution from three spiralian genomes.</title>
        <authorList>
            <person name="Simakov O."/>
            <person name="Marletaz F."/>
            <person name="Cho S.J."/>
            <person name="Edsinger-Gonzales E."/>
            <person name="Havlak P."/>
            <person name="Hellsten U."/>
            <person name="Kuo D.H."/>
            <person name="Larsson T."/>
            <person name="Lv J."/>
            <person name="Arendt D."/>
            <person name="Savage R."/>
            <person name="Osoegawa K."/>
            <person name="de Jong P."/>
            <person name="Grimwood J."/>
            <person name="Chapman J.A."/>
            <person name="Shapiro H."/>
            <person name="Aerts A."/>
            <person name="Otillar R.P."/>
            <person name="Terry A.Y."/>
            <person name="Boore J.L."/>
            <person name="Grigoriev I.V."/>
            <person name="Lindberg D.R."/>
            <person name="Seaver E.C."/>
            <person name="Weisblat D.A."/>
            <person name="Putnam N.H."/>
            <person name="Rokhsar D.S."/>
        </authorList>
    </citation>
    <scope>NUCLEOTIDE SEQUENCE</scope>
    <source>
        <strain evidence="4 6">I ESC-2004</strain>
    </source>
</reference>
<evidence type="ECO:0000313" key="4">
    <source>
        <dbReference type="EMBL" id="ELU17924.1"/>
    </source>
</evidence>
<evidence type="ECO:0000313" key="6">
    <source>
        <dbReference type="Proteomes" id="UP000014760"/>
    </source>
</evidence>
<reference evidence="5" key="3">
    <citation type="submission" date="2015-06" db="UniProtKB">
        <authorList>
            <consortium name="EnsemblMetazoa"/>
        </authorList>
    </citation>
    <scope>IDENTIFICATION</scope>
</reference>
<dbReference type="InterPro" id="IPR025714">
    <property type="entry name" value="Methyltranfer_dom"/>
</dbReference>
<dbReference type="CDD" id="cd02440">
    <property type="entry name" value="AdoMet_MTases"/>
    <property type="match status" value="1"/>
</dbReference>
<evidence type="ECO:0000259" key="2">
    <source>
        <dbReference type="Pfam" id="PF13847"/>
    </source>
</evidence>
<dbReference type="AlphaFoldDB" id="R7VH34"/>
<dbReference type="HOGENOM" id="CLU_063529_1_1_1"/>
<evidence type="ECO:0000259" key="3">
    <source>
        <dbReference type="Pfam" id="PF21320"/>
    </source>
</evidence>
<dbReference type="InterPro" id="IPR029063">
    <property type="entry name" value="SAM-dependent_MTases_sf"/>
</dbReference>
<name>R7VH34_CAPTE</name>
<dbReference type="Proteomes" id="UP000014760">
    <property type="component" value="Unassembled WGS sequence"/>
</dbReference>
<dbReference type="Pfam" id="PF21320">
    <property type="entry name" value="WHD_Rv2258c"/>
    <property type="match status" value="1"/>
</dbReference>
<dbReference type="Pfam" id="PF13847">
    <property type="entry name" value="Methyltransf_31"/>
    <property type="match status" value="1"/>
</dbReference>